<dbReference type="InterPro" id="IPR027417">
    <property type="entry name" value="P-loop_NTPase"/>
</dbReference>
<dbReference type="PANTHER" id="PTHR11070">
    <property type="entry name" value="UVRD / RECB / PCRA DNA HELICASE FAMILY MEMBER"/>
    <property type="match status" value="1"/>
</dbReference>
<protein>
    <recommendedName>
        <fullName evidence="9">DNA 3'-5' helicase</fullName>
        <ecNumber evidence="9">5.6.2.4</ecNumber>
    </recommendedName>
</protein>
<dbReference type="PROSITE" id="PS51217">
    <property type="entry name" value="UVRD_HELICASE_CTER"/>
    <property type="match status" value="1"/>
</dbReference>
<dbReference type="GO" id="GO:0016787">
    <property type="term" value="F:hydrolase activity"/>
    <property type="evidence" value="ECO:0007669"/>
    <property type="project" value="UniProtKB-UniRule"/>
</dbReference>
<reference evidence="15" key="2">
    <citation type="submission" date="2021-01" db="EMBL/GenBank/DDBJ databases">
        <authorList>
            <person name="Schikora-Tamarit M.A."/>
        </authorList>
    </citation>
    <scope>NUCLEOTIDE SEQUENCE</scope>
    <source>
        <strain evidence="15">CBS6075</strain>
    </source>
</reference>
<dbReference type="GO" id="GO:0003677">
    <property type="term" value="F:DNA binding"/>
    <property type="evidence" value="ECO:0007669"/>
    <property type="project" value="UniProtKB-KW"/>
</dbReference>
<accession>A0A9P8T0C6</accession>
<comment type="catalytic activity">
    <reaction evidence="8">
        <text>Couples ATP hydrolysis with the unwinding of duplex DNA by translocating in the 3'-5' direction.</text>
        <dbReference type="EC" id="5.6.2.4"/>
    </reaction>
</comment>
<dbReference type="OrthoDB" id="1470711at2759"/>
<reference evidence="15" key="1">
    <citation type="journal article" date="2021" name="Open Biol.">
        <title>Shared evolutionary footprints suggest mitochondrial oxidative damage underlies multiple complex I losses in fungi.</title>
        <authorList>
            <person name="Schikora-Tamarit M.A."/>
            <person name="Marcet-Houben M."/>
            <person name="Nosek J."/>
            <person name="Gabaldon T."/>
        </authorList>
    </citation>
    <scope>NUCLEOTIDE SEQUENCE</scope>
    <source>
        <strain evidence="15">CBS6075</strain>
    </source>
</reference>
<feature type="domain" description="UvrD-like helicase ATP-binding" evidence="13">
    <location>
        <begin position="7"/>
        <end position="299"/>
    </location>
</feature>
<feature type="domain" description="UvrD-like helicase C-terminal" evidence="14">
    <location>
        <begin position="300"/>
        <end position="621"/>
    </location>
</feature>
<dbReference type="GO" id="GO:0000725">
    <property type="term" value="P:recombinational repair"/>
    <property type="evidence" value="ECO:0007669"/>
    <property type="project" value="TreeGrafter"/>
</dbReference>
<proteinExistence type="inferred from homology"/>
<keyword evidence="16" id="KW-1185">Reference proteome</keyword>
<dbReference type="SUPFAM" id="SSF52540">
    <property type="entry name" value="P-loop containing nucleoside triphosphate hydrolases"/>
    <property type="match status" value="1"/>
</dbReference>
<evidence type="ECO:0000256" key="11">
    <source>
        <dbReference type="PROSITE-ProRule" id="PRU00560"/>
    </source>
</evidence>
<dbReference type="InterPro" id="IPR014017">
    <property type="entry name" value="DNA_helicase_UvrD-like_C"/>
</dbReference>
<dbReference type="RefSeq" id="XP_046058415.1">
    <property type="nucleotide sequence ID" value="XM_046208012.1"/>
</dbReference>
<evidence type="ECO:0000256" key="1">
    <source>
        <dbReference type="ARBA" id="ARBA00009922"/>
    </source>
</evidence>
<dbReference type="GO" id="GO:0043138">
    <property type="term" value="F:3'-5' DNA helicase activity"/>
    <property type="evidence" value="ECO:0007669"/>
    <property type="project" value="UniProtKB-EC"/>
</dbReference>
<gene>
    <name evidence="15" type="ORF">OGAPHI_006698</name>
</gene>
<keyword evidence="7" id="KW-0413">Isomerase</keyword>
<comment type="similarity">
    <text evidence="1">Belongs to the helicase family. UvrD subfamily.</text>
</comment>
<dbReference type="PANTHER" id="PTHR11070:SF2">
    <property type="entry name" value="ATP-DEPENDENT DNA HELICASE SRS2"/>
    <property type="match status" value="1"/>
</dbReference>
<evidence type="ECO:0000256" key="8">
    <source>
        <dbReference type="ARBA" id="ARBA00034617"/>
    </source>
</evidence>
<evidence type="ECO:0000259" key="13">
    <source>
        <dbReference type="PROSITE" id="PS51198"/>
    </source>
</evidence>
<dbReference type="CDD" id="cd17932">
    <property type="entry name" value="DEXQc_UvrD"/>
    <property type="match status" value="1"/>
</dbReference>
<evidence type="ECO:0000313" key="16">
    <source>
        <dbReference type="Proteomes" id="UP000769157"/>
    </source>
</evidence>
<feature type="coiled-coil region" evidence="12">
    <location>
        <begin position="533"/>
        <end position="560"/>
    </location>
</feature>
<comment type="catalytic activity">
    <reaction evidence="10">
        <text>ATP + H2O = ADP + phosphate + H(+)</text>
        <dbReference type="Rhea" id="RHEA:13065"/>
        <dbReference type="ChEBI" id="CHEBI:15377"/>
        <dbReference type="ChEBI" id="CHEBI:15378"/>
        <dbReference type="ChEBI" id="CHEBI:30616"/>
        <dbReference type="ChEBI" id="CHEBI:43474"/>
        <dbReference type="ChEBI" id="CHEBI:456216"/>
        <dbReference type="EC" id="5.6.2.4"/>
    </reaction>
</comment>
<keyword evidence="4 11" id="KW-0347">Helicase</keyword>
<comment type="caution">
    <text evidence="15">The sequence shown here is derived from an EMBL/GenBank/DDBJ whole genome shotgun (WGS) entry which is preliminary data.</text>
</comment>
<keyword evidence="3 11" id="KW-0378">Hydrolase</keyword>
<dbReference type="InterPro" id="IPR000212">
    <property type="entry name" value="DNA_helicase_UvrD/REP"/>
</dbReference>
<keyword evidence="12" id="KW-0175">Coiled coil</keyword>
<evidence type="ECO:0000256" key="12">
    <source>
        <dbReference type="SAM" id="Coils"/>
    </source>
</evidence>
<dbReference type="EC" id="5.6.2.4" evidence="9"/>
<dbReference type="Gene3D" id="3.40.50.300">
    <property type="entry name" value="P-loop containing nucleotide triphosphate hydrolases"/>
    <property type="match status" value="2"/>
</dbReference>
<dbReference type="InterPro" id="IPR014016">
    <property type="entry name" value="UvrD-like_ATP-bd"/>
</dbReference>
<evidence type="ECO:0000256" key="6">
    <source>
        <dbReference type="ARBA" id="ARBA00023125"/>
    </source>
</evidence>
<dbReference type="Gene3D" id="1.10.486.10">
    <property type="entry name" value="PCRA, domain 4"/>
    <property type="match status" value="1"/>
</dbReference>
<organism evidence="15 16">
    <name type="scientific">Ogataea philodendri</name>
    <dbReference type="NCBI Taxonomy" id="1378263"/>
    <lineage>
        <taxon>Eukaryota</taxon>
        <taxon>Fungi</taxon>
        <taxon>Dikarya</taxon>
        <taxon>Ascomycota</taxon>
        <taxon>Saccharomycotina</taxon>
        <taxon>Pichiomycetes</taxon>
        <taxon>Pichiales</taxon>
        <taxon>Pichiaceae</taxon>
        <taxon>Ogataea</taxon>
    </lineage>
</organism>
<dbReference type="PROSITE" id="PS51198">
    <property type="entry name" value="UVRD_HELICASE_ATP_BIND"/>
    <property type="match status" value="1"/>
</dbReference>
<dbReference type="InterPro" id="IPR013986">
    <property type="entry name" value="DExx_box_DNA_helicase_dom_sf"/>
</dbReference>
<sequence length="782" mass="88118">MYQFLDDLNADQRAAATAPLDGVLLVLAGPGTGKTKVITARVAYLMLHYKLPPEDIVVATFTKKAANEMVERLDVLLAQFPEVDHKKLMIGTFHSICVRILRRYGRLIGLNSGFKIADEADSRHLVKKAVKTLSQEGVDLASKEQDVKSYKNYISSHKNKAQLPDDVPSAKSANHRNKYLDIYREYQEELLRNNVIDFDDCLLLTHTLLKKHPYCMGRVKHVLVDEFQDTNAVQLGLVYMLSGYNESHLHNVTVVGDPDQSIYGFRNAEAENFFRMEDYYRQKGVTVSKVSLTQNYRSTSNILNLAEQLMGQQFGKREQKKLKSNKKVNLPVELFSSADNKVEAISISKKIKELVDGAVFRCSDVAILLRAGFLSRVIEQELIHSNLPYQVVHGRSFWENKEIRLMMNFMRAVASDMDWLGYSRCLEFHVAGLGPKSMQIIEDLFMEQRAHNEPGNVLAILEGIAEGRVKGIMAKSVAGIKEVLDIIKSSRKLLLDDKTEQEQLSTMFNNIVTKTKLVSIIAKERADKHDSPEEEIEANLNELQNQLVSFNIQEETLLQDAYETEDLIEVADESFDALAETSASLDKLTQFLDSVYLYEETKDAKKTAPKITITTVHGSKGLEWPVVFVPALCDGILPSQYALNTSLDEAKRQAALDEERRCMYVAVTRAKERLFLSYHHRALGFSMGDQAKTKSRFLNLPKGFVQSSKAAMLKGPPLNLSQPTSRFANVMRSSPSLNTTYKGFQPASKLTGNAFTPEGLTKISKPTKKRLGMGRPLRFLKK</sequence>
<dbReference type="EMBL" id="JAEUBE010000487">
    <property type="protein sequence ID" value="KAH3661291.1"/>
    <property type="molecule type" value="Genomic_DNA"/>
</dbReference>
<evidence type="ECO:0000259" key="14">
    <source>
        <dbReference type="PROSITE" id="PS51217"/>
    </source>
</evidence>
<evidence type="ECO:0000313" key="15">
    <source>
        <dbReference type="EMBL" id="KAH3661291.1"/>
    </source>
</evidence>
<keyword evidence="5 11" id="KW-0067">ATP-binding</keyword>
<evidence type="ECO:0000256" key="10">
    <source>
        <dbReference type="ARBA" id="ARBA00048988"/>
    </source>
</evidence>
<evidence type="ECO:0000256" key="4">
    <source>
        <dbReference type="ARBA" id="ARBA00022806"/>
    </source>
</evidence>
<dbReference type="GO" id="GO:0005524">
    <property type="term" value="F:ATP binding"/>
    <property type="evidence" value="ECO:0007669"/>
    <property type="project" value="UniProtKB-UniRule"/>
</dbReference>
<dbReference type="Proteomes" id="UP000769157">
    <property type="component" value="Unassembled WGS sequence"/>
</dbReference>
<evidence type="ECO:0000256" key="5">
    <source>
        <dbReference type="ARBA" id="ARBA00022840"/>
    </source>
</evidence>
<feature type="binding site" evidence="11">
    <location>
        <begin position="28"/>
        <end position="35"/>
    </location>
    <ligand>
        <name>ATP</name>
        <dbReference type="ChEBI" id="CHEBI:30616"/>
    </ligand>
</feature>
<dbReference type="GO" id="GO:0005634">
    <property type="term" value="C:nucleus"/>
    <property type="evidence" value="ECO:0007669"/>
    <property type="project" value="TreeGrafter"/>
</dbReference>
<dbReference type="Gene3D" id="1.10.10.160">
    <property type="match status" value="1"/>
</dbReference>
<evidence type="ECO:0000256" key="2">
    <source>
        <dbReference type="ARBA" id="ARBA00022741"/>
    </source>
</evidence>
<keyword evidence="2 11" id="KW-0547">Nucleotide-binding</keyword>
<dbReference type="GeneID" id="70238662"/>
<dbReference type="CDD" id="cd18807">
    <property type="entry name" value="SF1_C_UvrD"/>
    <property type="match status" value="1"/>
</dbReference>
<evidence type="ECO:0000256" key="7">
    <source>
        <dbReference type="ARBA" id="ARBA00023235"/>
    </source>
</evidence>
<dbReference type="AlphaFoldDB" id="A0A9P8T0C6"/>
<dbReference type="Pfam" id="PF13361">
    <property type="entry name" value="UvrD_C"/>
    <property type="match status" value="1"/>
</dbReference>
<dbReference type="Pfam" id="PF00580">
    <property type="entry name" value="UvrD-helicase"/>
    <property type="match status" value="1"/>
</dbReference>
<evidence type="ECO:0000256" key="9">
    <source>
        <dbReference type="ARBA" id="ARBA00034808"/>
    </source>
</evidence>
<evidence type="ECO:0000256" key="3">
    <source>
        <dbReference type="ARBA" id="ARBA00022801"/>
    </source>
</evidence>
<keyword evidence="6" id="KW-0238">DNA-binding</keyword>
<name>A0A9P8T0C6_9ASCO</name>